<dbReference type="InterPro" id="IPR011009">
    <property type="entry name" value="Kinase-like_dom_sf"/>
</dbReference>
<dbReference type="Pfam" id="PF00139">
    <property type="entry name" value="Lectin_legB"/>
    <property type="match status" value="1"/>
</dbReference>
<dbReference type="InterPro" id="IPR050528">
    <property type="entry name" value="L-type_Lectin-RKs"/>
</dbReference>
<dbReference type="GO" id="GO:0005524">
    <property type="term" value="F:ATP binding"/>
    <property type="evidence" value="ECO:0007669"/>
    <property type="project" value="UniProtKB-UniRule"/>
</dbReference>
<keyword evidence="19" id="KW-0325">Glycoprotein</keyword>
<dbReference type="FunFam" id="3.30.200.20:FF:000112">
    <property type="entry name" value="Lectin-domain containing receptor kinase A4.3"/>
    <property type="match status" value="1"/>
</dbReference>
<dbReference type="InterPro" id="IPR001220">
    <property type="entry name" value="Legume_lectin_dom"/>
</dbReference>
<comment type="catalytic activity">
    <reaction evidence="21">
        <text>L-seryl-[protein] + ATP = O-phospho-L-seryl-[protein] + ADP + H(+)</text>
        <dbReference type="Rhea" id="RHEA:17989"/>
        <dbReference type="Rhea" id="RHEA-COMP:9863"/>
        <dbReference type="Rhea" id="RHEA-COMP:11604"/>
        <dbReference type="ChEBI" id="CHEBI:15378"/>
        <dbReference type="ChEBI" id="CHEBI:29999"/>
        <dbReference type="ChEBI" id="CHEBI:30616"/>
        <dbReference type="ChEBI" id="CHEBI:83421"/>
        <dbReference type="ChEBI" id="CHEBI:456216"/>
        <dbReference type="EC" id="2.7.11.1"/>
    </reaction>
</comment>
<evidence type="ECO:0000256" key="22">
    <source>
        <dbReference type="PROSITE-ProRule" id="PRU10141"/>
    </source>
</evidence>
<evidence type="ECO:0000256" key="3">
    <source>
        <dbReference type="ARBA" id="ARBA00008536"/>
    </source>
</evidence>
<keyword evidence="8" id="KW-0808">Transferase</keyword>
<keyword evidence="17 23" id="KW-0472">Membrane</keyword>
<dbReference type="EC" id="2.7.11.1" evidence="5"/>
<comment type="similarity">
    <text evidence="4">In the C-terminal section; belongs to the protein kinase superfamily. Ser/Thr protein kinase family.</text>
</comment>
<dbReference type="PROSITE" id="PS00108">
    <property type="entry name" value="PROTEIN_KINASE_ST"/>
    <property type="match status" value="1"/>
</dbReference>
<sequence length="684" mass="74792">MAVLLVPAVLLLVGLAAATAAGENNFTFNGFNPVAPQLVLTDLAAVTPGGLLQLTNYTKQTKGHAFFPTPFRFKKPSNGRNRSLSFSTSFVFEITPEYPHSFGHGIAFVLSPDPYLAGSVASQHLGLFSPANDGNSSNHIVAVEFDIVKNEEFDDISDNHVGIDVNSLKSVNATNVYYVENGERKALNLTSEKLRAWVDYEGQTGRMEITVAPAGVPRPETPLLEYVRDLSSVVADEVYVGFSASTGAATAMQYVLGWSFRLDGKADELDLSRLPSLPDPEGSGGPKKFSAIVLAAALTLAAVTILLLGIAVGIFMVRRRKKYAEVLEDWEEEYGPHRFSYKDLFRATRGFGDGQLLGTGGFGRVYRGLLRSSKMDIAVKRISHDSQQGMREFVSEIVSMGRLRHRNLVQLLGNCRRQGELLLVYDFMPNGSLDKFLFDPAKIKLTWEQRLHIVKGVASGLLYLHGGWEQVVVHRDIKASNVLLDDDLNGKLSDFGLARLHDHDNHPQTTRVVGTLGYMAPELTKTGKATTATDVYAFGAFLLEVACGRRPMEVHPSSGEPFLVDWVLECWKRGSILEAADPKLWTGGGKDPAEEIELLLKLGLLCSHPEAAARPTMRQVVQYLDGEALLPVLSPGVLEASSLAMRKSEGFDDFVVSLTYSSSSSYTTFGHDLSPSESFFSGNH</sequence>
<dbReference type="GO" id="GO:0004674">
    <property type="term" value="F:protein serine/threonine kinase activity"/>
    <property type="evidence" value="ECO:0007669"/>
    <property type="project" value="UniProtKB-KW"/>
</dbReference>
<dbReference type="GO" id="GO:0005886">
    <property type="term" value="C:plasma membrane"/>
    <property type="evidence" value="ECO:0007669"/>
    <property type="project" value="UniProtKB-SubCell"/>
</dbReference>
<gene>
    <name evidence="26" type="ORF">Taro_030514</name>
</gene>
<dbReference type="InterPro" id="IPR001245">
    <property type="entry name" value="Ser-Thr/Tyr_kinase_cat_dom"/>
</dbReference>
<evidence type="ECO:0000256" key="9">
    <source>
        <dbReference type="ARBA" id="ARBA00022692"/>
    </source>
</evidence>
<evidence type="ECO:0000256" key="8">
    <source>
        <dbReference type="ARBA" id="ARBA00022679"/>
    </source>
</evidence>
<dbReference type="PROSITE" id="PS50011">
    <property type="entry name" value="PROTEIN_KINASE_DOM"/>
    <property type="match status" value="1"/>
</dbReference>
<protein>
    <recommendedName>
        <fullName evidence="5">non-specific serine/threonine protein kinase</fullName>
        <ecNumber evidence="5">2.7.11.1</ecNumber>
    </recommendedName>
</protein>
<dbReference type="PANTHER" id="PTHR27007">
    <property type="match status" value="1"/>
</dbReference>
<keyword evidence="18" id="KW-0675">Receptor</keyword>
<evidence type="ECO:0000256" key="20">
    <source>
        <dbReference type="ARBA" id="ARBA00047899"/>
    </source>
</evidence>
<evidence type="ECO:0000256" key="15">
    <source>
        <dbReference type="ARBA" id="ARBA00022840"/>
    </source>
</evidence>
<keyword evidence="9 23" id="KW-0812">Transmembrane</keyword>
<comment type="subcellular location">
    <subcellularLocation>
        <location evidence="1">Cell membrane</location>
    </subcellularLocation>
    <subcellularLocation>
        <location evidence="2">Membrane</location>
        <topology evidence="2">Single-pass type I membrane protein</topology>
    </subcellularLocation>
</comment>
<dbReference type="Gene3D" id="3.30.200.20">
    <property type="entry name" value="Phosphorylase Kinase, domain 1"/>
    <property type="match status" value="1"/>
</dbReference>
<evidence type="ECO:0000256" key="14">
    <source>
        <dbReference type="ARBA" id="ARBA00022821"/>
    </source>
</evidence>
<feature type="chain" id="PRO_5032409960" description="non-specific serine/threonine protein kinase" evidence="24">
    <location>
        <begin position="22"/>
        <end position="684"/>
    </location>
</feature>
<dbReference type="SUPFAM" id="SSF56112">
    <property type="entry name" value="Protein kinase-like (PK-like)"/>
    <property type="match status" value="1"/>
</dbReference>
<keyword evidence="12 22" id="KW-0547">Nucleotide-binding</keyword>
<dbReference type="CDD" id="cd06899">
    <property type="entry name" value="lectin_legume_LecRK_Arcelin_ConA"/>
    <property type="match status" value="1"/>
</dbReference>
<dbReference type="InterPro" id="IPR008271">
    <property type="entry name" value="Ser/Thr_kinase_AS"/>
</dbReference>
<evidence type="ECO:0000256" key="21">
    <source>
        <dbReference type="ARBA" id="ARBA00048679"/>
    </source>
</evidence>
<keyword evidence="14" id="KW-0611">Plant defense</keyword>
<dbReference type="Pfam" id="PF07714">
    <property type="entry name" value="PK_Tyr_Ser-Thr"/>
    <property type="match status" value="1"/>
</dbReference>
<dbReference type="Proteomes" id="UP000652761">
    <property type="component" value="Unassembled WGS sequence"/>
</dbReference>
<evidence type="ECO:0000256" key="6">
    <source>
        <dbReference type="ARBA" id="ARBA00022475"/>
    </source>
</evidence>
<dbReference type="Gene3D" id="2.60.120.200">
    <property type="match status" value="1"/>
</dbReference>
<evidence type="ECO:0000313" key="26">
    <source>
        <dbReference type="EMBL" id="MQL97820.1"/>
    </source>
</evidence>
<keyword evidence="15 22" id="KW-0067">ATP-binding</keyword>
<evidence type="ECO:0000256" key="11">
    <source>
        <dbReference type="ARBA" id="ARBA00022734"/>
    </source>
</evidence>
<dbReference type="OrthoDB" id="543442at2759"/>
<dbReference type="PROSITE" id="PS00107">
    <property type="entry name" value="PROTEIN_KINASE_ATP"/>
    <property type="match status" value="1"/>
</dbReference>
<evidence type="ECO:0000256" key="10">
    <source>
        <dbReference type="ARBA" id="ARBA00022729"/>
    </source>
</evidence>
<dbReference type="FunFam" id="2.60.120.200:FF:000086">
    <property type="entry name" value="L-type lectin-domain containing receptor kinase S.4"/>
    <property type="match status" value="1"/>
</dbReference>
<dbReference type="AlphaFoldDB" id="A0A843VWD0"/>
<feature type="domain" description="Protein kinase" evidence="25">
    <location>
        <begin position="351"/>
        <end position="630"/>
    </location>
</feature>
<feature type="signal peptide" evidence="24">
    <location>
        <begin position="1"/>
        <end position="21"/>
    </location>
</feature>
<comment type="caution">
    <text evidence="26">The sequence shown here is derived from an EMBL/GenBank/DDBJ whole genome shotgun (WGS) entry which is preliminary data.</text>
</comment>
<proteinExistence type="inferred from homology"/>
<keyword evidence="13" id="KW-0418">Kinase</keyword>
<evidence type="ECO:0000256" key="17">
    <source>
        <dbReference type="ARBA" id="ARBA00023136"/>
    </source>
</evidence>
<dbReference type="InterPro" id="IPR013320">
    <property type="entry name" value="ConA-like_dom_sf"/>
</dbReference>
<evidence type="ECO:0000313" key="27">
    <source>
        <dbReference type="Proteomes" id="UP000652761"/>
    </source>
</evidence>
<dbReference type="GO" id="GO:0042742">
    <property type="term" value="P:defense response to bacterium"/>
    <property type="evidence" value="ECO:0007669"/>
    <property type="project" value="UniProtKB-ARBA"/>
</dbReference>
<reference evidence="26" key="1">
    <citation type="submission" date="2017-07" db="EMBL/GenBank/DDBJ databases">
        <title>Taro Niue Genome Assembly and Annotation.</title>
        <authorList>
            <person name="Atibalentja N."/>
            <person name="Keating K."/>
            <person name="Fields C.J."/>
        </authorList>
    </citation>
    <scope>NUCLEOTIDE SEQUENCE</scope>
    <source>
        <strain evidence="26">Niue_2</strain>
        <tissue evidence="26">Leaf</tissue>
    </source>
</reference>
<dbReference type="EMBL" id="NMUH01002103">
    <property type="protein sequence ID" value="MQL97820.1"/>
    <property type="molecule type" value="Genomic_DNA"/>
</dbReference>
<keyword evidence="7" id="KW-0723">Serine/threonine-protein kinase</keyword>
<evidence type="ECO:0000256" key="1">
    <source>
        <dbReference type="ARBA" id="ARBA00004236"/>
    </source>
</evidence>
<evidence type="ECO:0000256" key="5">
    <source>
        <dbReference type="ARBA" id="ARBA00012513"/>
    </source>
</evidence>
<keyword evidence="27" id="KW-1185">Reference proteome</keyword>
<comment type="similarity">
    <text evidence="3">In the N-terminal section; belongs to the leguminous lectin family.</text>
</comment>
<evidence type="ECO:0000256" key="4">
    <source>
        <dbReference type="ARBA" id="ARBA00010217"/>
    </source>
</evidence>
<feature type="binding site" evidence="22">
    <location>
        <position position="380"/>
    </location>
    <ligand>
        <name>ATP</name>
        <dbReference type="ChEBI" id="CHEBI:30616"/>
    </ligand>
</feature>
<evidence type="ECO:0000256" key="2">
    <source>
        <dbReference type="ARBA" id="ARBA00004479"/>
    </source>
</evidence>
<dbReference type="SUPFAM" id="SSF49899">
    <property type="entry name" value="Concanavalin A-like lectins/glucanases"/>
    <property type="match status" value="1"/>
</dbReference>
<dbReference type="SMART" id="SM00220">
    <property type="entry name" value="S_TKc"/>
    <property type="match status" value="1"/>
</dbReference>
<evidence type="ECO:0000256" key="18">
    <source>
        <dbReference type="ARBA" id="ARBA00023170"/>
    </source>
</evidence>
<comment type="catalytic activity">
    <reaction evidence="20">
        <text>L-threonyl-[protein] + ATP = O-phospho-L-threonyl-[protein] + ADP + H(+)</text>
        <dbReference type="Rhea" id="RHEA:46608"/>
        <dbReference type="Rhea" id="RHEA-COMP:11060"/>
        <dbReference type="Rhea" id="RHEA-COMP:11605"/>
        <dbReference type="ChEBI" id="CHEBI:15378"/>
        <dbReference type="ChEBI" id="CHEBI:30013"/>
        <dbReference type="ChEBI" id="CHEBI:30616"/>
        <dbReference type="ChEBI" id="CHEBI:61977"/>
        <dbReference type="ChEBI" id="CHEBI:456216"/>
        <dbReference type="EC" id="2.7.11.1"/>
    </reaction>
</comment>
<evidence type="ECO:0000256" key="24">
    <source>
        <dbReference type="SAM" id="SignalP"/>
    </source>
</evidence>
<dbReference type="Gene3D" id="1.10.510.10">
    <property type="entry name" value="Transferase(Phosphotransferase) domain 1"/>
    <property type="match status" value="1"/>
</dbReference>
<feature type="transmembrane region" description="Helical" evidence="23">
    <location>
        <begin position="289"/>
        <end position="317"/>
    </location>
</feature>
<evidence type="ECO:0000259" key="25">
    <source>
        <dbReference type="PROSITE" id="PS50011"/>
    </source>
</evidence>
<dbReference type="GO" id="GO:0030246">
    <property type="term" value="F:carbohydrate binding"/>
    <property type="evidence" value="ECO:0007669"/>
    <property type="project" value="UniProtKB-KW"/>
</dbReference>
<evidence type="ECO:0000256" key="16">
    <source>
        <dbReference type="ARBA" id="ARBA00022989"/>
    </source>
</evidence>
<organism evidence="26 27">
    <name type="scientific">Colocasia esculenta</name>
    <name type="common">Wild taro</name>
    <name type="synonym">Arum esculentum</name>
    <dbReference type="NCBI Taxonomy" id="4460"/>
    <lineage>
        <taxon>Eukaryota</taxon>
        <taxon>Viridiplantae</taxon>
        <taxon>Streptophyta</taxon>
        <taxon>Embryophyta</taxon>
        <taxon>Tracheophyta</taxon>
        <taxon>Spermatophyta</taxon>
        <taxon>Magnoliopsida</taxon>
        <taxon>Liliopsida</taxon>
        <taxon>Araceae</taxon>
        <taxon>Aroideae</taxon>
        <taxon>Colocasieae</taxon>
        <taxon>Colocasia</taxon>
    </lineage>
</organism>
<keyword evidence="10 24" id="KW-0732">Signal</keyword>
<keyword evidence="6" id="KW-1003">Cell membrane</keyword>
<evidence type="ECO:0000256" key="7">
    <source>
        <dbReference type="ARBA" id="ARBA00022527"/>
    </source>
</evidence>
<name>A0A843VWD0_COLES</name>
<dbReference type="InterPro" id="IPR017441">
    <property type="entry name" value="Protein_kinase_ATP_BS"/>
</dbReference>
<evidence type="ECO:0000256" key="19">
    <source>
        <dbReference type="ARBA" id="ARBA00023180"/>
    </source>
</evidence>
<keyword evidence="11" id="KW-0430">Lectin</keyword>
<accession>A0A843VWD0</accession>
<evidence type="ECO:0000256" key="13">
    <source>
        <dbReference type="ARBA" id="ARBA00022777"/>
    </source>
</evidence>
<dbReference type="FunFam" id="1.10.510.10:FF:000108">
    <property type="entry name" value="L-type lectin-domain containing receptor kinase S.4"/>
    <property type="match status" value="1"/>
</dbReference>
<evidence type="ECO:0000256" key="12">
    <source>
        <dbReference type="ARBA" id="ARBA00022741"/>
    </source>
</evidence>
<evidence type="ECO:0000256" key="23">
    <source>
        <dbReference type="SAM" id="Phobius"/>
    </source>
</evidence>
<dbReference type="GO" id="GO:0002229">
    <property type="term" value="P:defense response to oomycetes"/>
    <property type="evidence" value="ECO:0007669"/>
    <property type="project" value="UniProtKB-ARBA"/>
</dbReference>
<dbReference type="InterPro" id="IPR000719">
    <property type="entry name" value="Prot_kinase_dom"/>
</dbReference>
<keyword evidence="16 23" id="KW-1133">Transmembrane helix</keyword>